<dbReference type="GO" id="GO:0005829">
    <property type="term" value="C:cytosol"/>
    <property type="evidence" value="ECO:0007669"/>
    <property type="project" value="TreeGrafter"/>
</dbReference>
<dbReference type="Gene3D" id="3.40.50.880">
    <property type="match status" value="1"/>
</dbReference>
<dbReference type="PANTHER" id="PTHR43235:SF1">
    <property type="entry name" value="GLUTAMINE AMIDOTRANSFERASE PB2B2.05-RELATED"/>
    <property type="match status" value="1"/>
</dbReference>
<dbReference type="InterPro" id="IPR011697">
    <property type="entry name" value="Peptidase_C26"/>
</dbReference>
<dbReference type="InterPro" id="IPR044668">
    <property type="entry name" value="PuuD-like"/>
</dbReference>
<dbReference type="PROSITE" id="PS51273">
    <property type="entry name" value="GATASE_TYPE_1"/>
    <property type="match status" value="1"/>
</dbReference>
<dbReference type="CDD" id="cd01745">
    <property type="entry name" value="GATase1_2"/>
    <property type="match status" value="1"/>
</dbReference>
<reference evidence="1" key="1">
    <citation type="submission" date="2018-05" db="EMBL/GenBank/DDBJ databases">
        <authorList>
            <person name="Lanie J.A."/>
            <person name="Ng W.-L."/>
            <person name="Kazmierczak K.M."/>
            <person name="Andrzejewski T.M."/>
            <person name="Davidsen T.M."/>
            <person name="Wayne K.J."/>
            <person name="Tettelin H."/>
            <person name="Glass J.I."/>
            <person name="Rusch D."/>
            <person name="Podicherti R."/>
            <person name="Tsui H.-C.T."/>
            <person name="Winkler M.E."/>
        </authorList>
    </citation>
    <scope>NUCLEOTIDE SEQUENCE</scope>
</reference>
<dbReference type="InterPro" id="IPR029062">
    <property type="entry name" value="Class_I_gatase-like"/>
</dbReference>
<dbReference type="Pfam" id="PF07722">
    <property type="entry name" value="Peptidase_C26"/>
    <property type="match status" value="1"/>
</dbReference>
<accession>A0A381XPC2</accession>
<gene>
    <name evidence="1" type="ORF">METZ01_LOCUS118947</name>
</gene>
<sequence>MPSNKPLVAVVSDRRQIDAAHYFHMVGEKYLQALISGSGIYPIGLPSMGNKLDVSEILNHVDGLFFTGSPSNVEPARYAGPPSKPGTWHDPERDSVALSILPAAVKAGLPLLGVCRGFQEINVAFGGTLHQLIHEVPGYNVHKEDSNATFEVQYGPSHEVTFVAGGLLERITGEQTITVNSLHSQAVDRLADGLKVEATADDGLVEAFVIEDAPAFALGVQWHPEWRVQEDEPSMAIFKAFGDACRKHHAVGS</sequence>
<dbReference type="SUPFAM" id="SSF52317">
    <property type="entry name" value="Class I glutamine amidotransferase-like"/>
    <property type="match status" value="1"/>
</dbReference>
<dbReference type="GO" id="GO:0006598">
    <property type="term" value="P:polyamine catabolic process"/>
    <property type="evidence" value="ECO:0007669"/>
    <property type="project" value="TreeGrafter"/>
</dbReference>
<dbReference type="AlphaFoldDB" id="A0A381XPC2"/>
<dbReference type="PANTHER" id="PTHR43235">
    <property type="entry name" value="GLUTAMINE AMIDOTRANSFERASE PB2B2.05-RELATED"/>
    <property type="match status" value="1"/>
</dbReference>
<proteinExistence type="predicted"/>
<dbReference type="GO" id="GO:0033969">
    <property type="term" value="F:gamma-glutamyl-gamma-aminobutyrate hydrolase activity"/>
    <property type="evidence" value="ECO:0007669"/>
    <property type="project" value="TreeGrafter"/>
</dbReference>
<protein>
    <submittedName>
        <fullName evidence="1">Uncharacterized protein</fullName>
    </submittedName>
</protein>
<dbReference type="EMBL" id="UINC01015751">
    <property type="protein sequence ID" value="SVA66093.1"/>
    <property type="molecule type" value="Genomic_DNA"/>
</dbReference>
<organism evidence="1">
    <name type="scientific">marine metagenome</name>
    <dbReference type="NCBI Taxonomy" id="408172"/>
    <lineage>
        <taxon>unclassified sequences</taxon>
        <taxon>metagenomes</taxon>
        <taxon>ecological metagenomes</taxon>
    </lineage>
</organism>
<evidence type="ECO:0000313" key="1">
    <source>
        <dbReference type="EMBL" id="SVA66093.1"/>
    </source>
</evidence>
<name>A0A381XPC2_9ZZZZ</name>
<dbReference type="FunFam" id="3.40.50.880:FF:000030">
    <property type="entry name" value="Gamma-glutamyl-gamma-aminobutyrate hydrolase PuuD"/>
    <property type="match status" value="1"/>
</dbReference>